<protein>
    <submittedName>
        <fullName evidence="5">Activin types I and II receptor domain-containing protein</fullName>
    </submittedName>
</protein>
<feature type="signal peptide" evidence="2">
    <location>
        <begin position="1"/>
        <end position="23"/>
    </location>
</feature>
<sequence>MHLSFLKLLFIYLLFYIYKKSECRWYKHNKNYRLRYLKRELLIHEFDNSSYNYPDKSSLNNLYCNYYVKNWPSLTLDVPRYTIPCPEVNDKCVTITGRNKDGKSLWEGCFSTSKILFNYLNTSCNENNCVNVVDKNQNRNGVSCCCTSKLCNHDLFKSSSKTSFIYLFIFATFFVLFLI</sequence>
<keyword evidence="1" id="KW-0472">Membrane</keyword>
<proteinExistence type="predicted"/>
<keyword evidence="1" id="KW-1133">Transmembrane helix</keyword>
<feature type="chain" id="PRO_5005327813" evidence="2">
    <location>
        <begin position="24"/>
        <end position="179"/>
    </location>
</feature>
<evidence type="ECO:0000313" key="4">
    <source>
        <dbReference type="WBParaSite" id="SSTP_0000528500.1"/>
    </source>
</evidence>
<dbReference type="WBParaSite" id="SSTP_0000528500.1">
    <property type="protein sequence ID" value="SSTP_0000528500.1"/>
    <property type="gene ID" value="SSTP_0000528500"/>
</dbReference>
<organism evidence="4">
    <name type="scientific">Strongyloides stercoralis</name>
    <name type="common">Threadworm</name>
    <dbReference type="NCBI Taxonomy" id="6248"/>
    <lineage>
        <taxon>Eukaryota</taxon>
        <taxon>Metazoa</taxon>
        <taxon>Ecdysozoa</taxon>
        <taxon>Nematoda</taxon>
        <taxon>Chromadorea</taxon>
        <taxon>Rhabditida</taxon>
        <taxon>Tylenchina</taxon>
        <taxon>Panagrolaimomorpha</taxon>
        <taxon>Strongyloidoidea</taxon>
        <taxon>Strongyloididae</taxon>
        <taxon>Strongyloides</taxon>
    </lineage>
</organism>
<keyword evidence="3" id="KW-1185">Reference proteome</keyword>
<evidence type="ECO:0000256" key="2">
    <source>
        <dbReference type="SAM" id="SignalP"/>
    </source>
</evidence>
<evidence type="ECO:0000256" key="1">
    <source>
        <dbReference type="SAM" id="Phobius"/>
    </source>
</evidence>
<name>A0A0K0E709_STRER</name>
<feature type="transmembrane region" description="Helical" evidence="1">
    <location>
        <begin position="163"/>
        <end position="178"/>
    </location>
</feature>
<reference evidence="4" key="1">
    <citation type="submission" date="2015-08" db="UniProtKB">
        <authorList>
            <consortium name="WormBaseParasite"/>
        </authorList>
    </citation>
    <scope>IDENTIFICATION</scope>
</reference>
<dbReference type="WBParaSite" id="TCONS_00001824.p1">
    <property type="protein sequence ID" value="TCONS_00001824.p1"/>
    <property type="gene ID" value="XLOC_001726"/>
</dbReference>
<keyword evidence="1" id="KW-0812">Transmembrane</keyword>
<evidence type="ECO:0000313" key="3">
    <source>
        <dbReference type="Proteomes" id="UP000035681"/>
    </source>
</evidence>
<keyword evidence="2" id="KW-0732">Signal</keyword>
<dbReference type="Proteomes" id="UP000035681">
    <property type="component" value="Unplaced"/>
</dbReference>
<dbReference type="AlphaFoldDB" id="A0A0K0E709"/>
<evidence type="ECO:0000313" key="5">
    <source>
        <dbReference type="WBParaSite" id="TCONS_00001824.p1"/>
    </source>
</evidence>
<accession>A0A0K0E709</accession>